<dbReference type="RefSeq" id="WP_150955699.1">
    <property type="nucleotide sequence ID" value="NZ_VZRB01000034.1"/>
</dbReference>
<proteinExistence type="predicted"/>
<accession>A0A6H9USU0</accession>
<comment type="caution">
    <text evidence="2">The sequence shown here is derived from an EMBL/GenBank/DDBJ whole genome shotgun (WGS) entry which is preliminary data.</text>
</comment>
<dbReference type="AlphaFoldDB" id="A0A6H9USU0"/>
<keyword evidence="3" id="KW-1185">Reference proteome</keyword>
<sequence>MAFDSDWSVKMSDPDDGDDETRPGHTFHEQVVSLGVSRGGGTREVESGEIIKLVRADPEAAAATCLAYVDMAKKRTENWQWFAQLAVVLAGAYEVDFNDDTLSVWVGSELENARVTIRLPEFEVRSIDGGSVESTQSLAPSVNYRVSTDLLTDSDIYPFVIGFSHHGHPYAAERGLDLRAMRGRLIISFDVPPSDPREVWEIPEIRKYVGKLADHLPYLPYYFDPRPGFGMILVWLYCLAPPQAISDRRLTPTDIRVVTQVASTMLQICSLAEFLDDDPQQVISAVFSALPNDYTLPIADMVLATYRSSDDGH</sequence>
<protein>
    <submittedName>
        <fullName evidence="2">Uncharacterized protein</fullName>
    </submittedName>
</protein>
<evidence type="ECO:0000256" key="1">
    <source>
        <dbReference type="SAM" id="MobiDB-lite"/>
    </source>
</evidence>
<organism evidence="2 3">
    <name type="scientific">Streptomyces luteolifulvus</name>
    <dbReference type="NCBI Taxonomy" id="2615112"/>
    <lineage>
        <taxon>Bacteria</taxon>
        <taxon>Bacillati</taxon>
        <taxon>Actinomycetota</taxon>
        <taxon>Actinomycetes</taxon>
        <taxon>Kitasatosporales</taxon>
        <taxon>Streptomycetaceae</taxon>
        <taxon>Streptomyces</taxon>
    </lineage>
</organism>
<feature type="region of interest" description="Disordered" evidence="1">
    <location>
        <begin position="1"/>
        <end position="26"/>
    </location>
</feature>
<name>A0A6H9USU0_9ACTN</name>
<reference evidence="2 3" key="1">
    <citation type="submission" date="2019-09" db="EMBL/GenBank/DDBJ databases">
        <title>Screening of Novel Bioactive Compounds from Soil-Associated.</title>
        <authorList>
            <person name="Zhao S."/>
        </authorList>
    </citation>
    <scope>NUCLEOTIDE SEQUENCE [LARGE SCALE GENOMIC DNA]</scope>
    <source>
        <strain evidence="2 3">HIT-DPA4</strain>
    </source>
</reference>
<gene>
    <name evidence="2" type="ORF">F7R91_33450</name>
</gene>
<dbReference type="EMBL" id="VZRB01000034">
    <property type="protein sequence ID" value="KAB1141122.1"/>
    <property type="molecule type" value="Genomic_DNA"/>
</dbReference>
<evidence type="ECO:0000313" key="3">
    <source>
        <dbReference type="Proteomes" id="UP000442707"/>
    </source>
</evidence>
<dbReference type="Proteomes" id="UP000442707">
    <property type="component" value="Unassembled WGS sequence"/>
</dbReference>
<evidence type="ECO:0000313" key="2">
    <source>
        <dbReference type="EMBL" id="KAB1141122.1"/>
    </source>
</evidence>